<sequence length="1733" mass="193579">MTDLSPPACKEDGVSDGNCPQDDKLIVKWLENQPISQALLAREQLNGFLDRAAQPRHASGNACIKLCYFVEQCRASNSSHIREVAYSQRTCVDLFNFFIEWNEKNQNRSMRQILDLLASLLLKHPEQSTAQSIKTLFIQRLISIVSHQASQPLVKPAFKALECFLTKKTFSAEELFFVYQEERVRVGASNDEKPSVIDIQSWDDFVSEVFDWMALPDIAPAAGKFLVTLFRELRRDSTESSSYATGHAQLWQRWIRDGLSKDPDALENFKNYLFPPLFKLDRDGSLAFLEDLNKQKPMSELKSLDLTAHSFLQLAALEAGKKAGLVEEPGWYKILLLYTQLTDQATIQFHKAPKKSAKVIVLQEDAIGSVITHSSTSVRSLALSVLVSSSSTIRPFSPTALDILQRSLGILHADTDAKFRNEVLGNTKQFVERLRGSTAFLVREIESLSFVPKTEEDSQRLHSSPANSPIRTTVGQTEVKDPFLLEEAGKLLSRHEKFIEWYVEFLMGELAPTCSYQRHITSLRAIGLLLKSGILGQAGAIQAGKVTDDSTIWPYNIRFFTTVAMRLFLDLLMDPFEDVRSSATGILKFASRDCFTIQPLSRNTSQSSLSRRQSTDRGLEKQPRRRQSQAELLDAFTQESKEHWNSRPMGLLMDFIARAEGLSKRTGRADYADGVARAYELLYGLLDTEAARIDLVEDLIRQLERKISIAESDLARAVLVAPVHGQFAALNFVWEVIDHIRISKRTSVDLSIIQESCKAWDDLQWRILYACSRIWEAIKDVLCNDSPEGHLPQDLDDVDDIDTKDVLSYSFRATHESRQVKTCNLMRTMIGKIKSQWQDGSPILPAGLFADIGNLTFNQLASLRHRGAFSTVSLTFSRCCQLALHQSQEEKEALNLLEQWYQGALGCIYEQVSTTRRSAGIPALLTGILSANTSTPSFQDVMAELKDLAKQNVKLSETDETNLPQVHAMNCLKEIFKSSALGKRAESHIADCLHLAADSLSSEIWAIRNCGLILLRSLIDALFGTSESKLIAEAGWDGRSIRLSYDKYPALPELLLKLLDAKVDSVHTVFPSIGAVESVFPALDIIRRAGPPGTQRERIYSAVSTHLGNRVCHIRELAARTICNLMLHDDWLPAVSELIKSCDISANRTHGVLLAISFVLDRRLALKLDLNTGDLVQCLSLLTDSLHSSSTIGNCSELLAAYFEVLNAFQRIITRLERPTKNPTVLQSTFSCIIPSDVPQQLEKLTKTYSMSAKNPRSSALLRKAIARKAVYIASLTDNLEVLEMSLYVGFADVDTTLAMFECISVVFNEHKDVKSLQALVDLYVKALPSSRSSEVRARALFQLASILDRISLAGHKLSIGLLTQLPRIGALLQDGKASPQLSKAQLRLSGCLFLHEHSCNDTSEESTRDSCDKEQLEQRLEVWGQCLTAAGHANNDFDTRFAAVQGLSSFYSYIETSILNPAHLPSLFALYDTLNDDDDDVRDAGAACTSALLGRSLVPLAAAKDFLQWLWKSQGSSPSFAWNVVCRMTGNQDEALNVGQWHLRSAEAQLSEAMAEDESLFVEEEQNLFFDEIREAKVWSVLFEKELHSNWSNPVSVLATWVLEGLAVLNLLATKNDGPLGWTSKPAVFAQCMRIIISAKALLRYQASCTIAQFGDEKASKTRLKVPEDTTDKIREELDMLISLSSDKQLHESLIYEILGWPALVLTSSRGAKQAGRRRTLPRRQNSSYSNH</sequence>
<evidence type="ECO:0000256" key="3">
    <source>
        <dbReference type="SAM" id="Coils"/>
    </source>
</evidence>
<evidence type="ECO:0000256" key="1">
    <source>
        <dbReference type="ARBA" id="ARBA00010409"/>
    </source>
</evidence>
<dbReference type="InterPro" id="IPR019442">
    <property type="entry name" value="THADA/TRM732_DUF2428"/>
</dbReference>
<feature type="compositionally biased region" description="Basic and acidic residues" evidence="4">
    <location>
        <begin position="613"/>
        <end position="622"/>
    </location>
</feature>
<dbReference type="OrthoDB" id="73997at2759"/>
<evidence type="ECO:0000259" key="6">
    <source>
        <dbReference type="Pfam" id="PF25150"/>
    </source>
</evidence>
<keyword evidence="2" id="KW-0819">tRNA processing</keyword>
<dbReference type="Proteomes" id="UP000256328">
    <property type="component" value="Unassembled WGS sequence"/>
</dbReference>
<evidence type="ECO:0000256" key="4">
    <source>
        <dbReference type="SAM" id="MobiDB-lite"/>
    </source>
</evidence>
<dbReference type="SUPFAM" id="SSF48371">
    <property type="entry name" value="ARM repeat"/>
    <property type="match status" value="2"/>
</dbReference>
<dbReference type="InterPro" id="IPR056842">
    <property type="entry name" value="THADA-like_TPR_C"/>
</dbReference>
<evidence type="ECO:0000259" key="7">
    <source>
        <dbReference type="Pfam" id="PF25151"/>
    </source>
</evidence>
<feature type="domain" description="tRNA (32-2'-O)-methyltransferase regulator THADA-like TPR repeats region" evidence="6">
    <location>
        <begin position="249"/>
        <end position="580"/>
    </location>
</feature>
<evidence type="ECO:0000256" key="2">
    <source>
        <dbReference type="ARBA" id="ARBA00022694"/>
    </source>
</evidence>
<reference evidence="8 9" key="1">
    <citation type="journal article" date="2018" name="IMA Fungus">
        <title>IMA Genome-F 9: Draft genome sequence of Annulohypoxylon stygium, Aspergillus mulundensis, Berkeleyomyces basicola (syn. Thielaviopsis basicola), Ceratocystis smalleyi, two Cercospora beticola strains, Coleophoma cylindrospora, Fusarium fracticaudum, Phialophora cf. hyalina, and Morchella septimelata.</title>
        <authorList>
            <person name="Wingfield B.D."/>
            <person name="Bills G.F."/>
            <person name="Dong Y."/>
            <person name="Huang W."/>
            <person name="Nel W.J."/>
            <person name="Swalarsk-Parry B.S."/>
            <person name="Vaghefi N."/>
            <person name="Wilken P.M."/>
            <person name="An Z."/>
            <person name="de Beer Z.W."/>
            <person name="De Vos L."/>
            <person name="Chen L."/>
            <person name="Duong T.A."/>
            <person name="Gao Y."/>
            <person name="Hammerbacher A."/>
            <person name="Kikkert J.R."/>
            <person name="Li Y."/>
            <person name="Li H."/>
            <person name="Li K."/>
            <person name="Li Q."/>
            <person name="Liu X."/>
            <person name="Ma X."/>
            <person name="Naidoo K."/>
            <person name="Pethybridge S.J."/>
            <person name="Sun J."/>
            <person name="Steenkamp E.T."/>
            <person name="van der Nest M.A."/>
            <person name="van Wyk S."/>
            <person name="Wingfield M.J."/>
            <person name="Xiong C."/>
            <person name="Yue Q."/>
            <person name="Zhang X."/>
        </authorList>
    </citation>
    <scope>NUCLEOTIDE SEQUENCE [LARGE SCALE GENOMIC DNA]</scope>
    <source>
        <strain evidence="8 9">BP5796</strain>
    </source>
</reference>
<organism evidence="8 9">
    <name type="scientific">Coleophoma crateriformis</name>
    <dbReference type="NCBI Taxonomy" id="565419"/>
    <lineage>
        <taxon>Eukaryota</taxon>
        <taxon>Fungi</taxon>
        <taxon>Dikarya</taxon>
        <taxon>Ascomycota</taxon>
        <taxon>Pezizomycotina</taxon>
        <taxon>Leotiomycetes</taxon>
        <taxon>Helotiales</taxon>
        <taxon>Dermateaceae</taxon>
        <taxon>Coleophoma</taxon>
    </lineage>
</organism>
<protein>
    <submittedName>
        <fullName evidence="8">Uncharacterized protein</fullName>
    </submittedName>
</protein>
<dbReference type="PANTHER" id="PTHR14387:SF0">
    <property type="entry name" value="DUF2428 DOMAIN-CONTAINING PROTEIN"/>
    <property type="match status" value="1"/>
</dbReference>
<dbReference type="Pfam" id="PF10350">
    <property type="entry name" value="DUF2428"/>
    <property type="match status" value="1"/>
</dbReference>
<gene>
    <name evidence="8" type="ORF">BP5796_09985</name>
</gene>
<dbReference type="InterPro" id="IPR051954">
    <property type="entry name" value="tRNA_methyltransferase_THADA"/>
</dbReference>
<feature type="coiled-coil region" evidence="3">
    <location>
        <begin position="686"/>
        <end position="720"/>
    </location>
</feature>
<evidence type="ECO:0000313" key="8">
    <source>
        <dbReference type="EMBL" id="RDW65293.1"/>
    </source>
</evidence>
<dbReference type="Pfam" id="PF26523">
    <property type="entry name" value="Trm732_C"/>
    <property type="match status" value="1"/>
</dbReference>
<accession>A0A3D8QTX6</accession>
<comment type="similarity">
    <text evidence="1">Belongs to the THADA family.</text>
</comment>
<keyword evidence="3" id="KW-0175">Coiled coil</keyword>
<dbReference type="InterPro" id="IPR016024">
    <property type="entry name" value="ARM-type_fold"/>
</dbReference>
<dbReference type="PANTHER" id="PTHR14387">
    <property type="entry name" value="THADA/DEATH RECEPTOR INTERACTING PROTEIN"/>
    <property type="match status" value="1"/>
</dbReference>
<dbReference type="Pfam" id="PF25150">
    <property type="entry name" value="TPR_Trm732"/>
    <property type="match status" value="1"/>
</dbReference>
<keyword evidence="9" id="KW-1185">Reference proteome</keyword>
<dbReference type="GO" id="GO:0005829">
    <property type="term" value="C:cytosol"/>
    <property type="evidence" value="ECO:0007669"/>
    <property type="project" value="TreeGrafter"/>
</dbReference>
<feature type="region of interest" description="Disordered" evidence="4">
    <location>
        <begin position="604"/>
        <end position="627"/>
    </location>
</feature>
<dbReference type="Pfam" id="PF25151">
    <property type="entry name" value="TPR_Trm732_C"/>
    <property type="match status" value="1"/>
</dbReference>
<dbReference type="EMBL" id="PDLN01000015">
    <property type="protein sequence ID" value="RDW65293.1"/>
    <property type="molecule type" value="Genomic_DNA"/>
</dbReference>
<proteinExistence type="inferred from homology"/>
<dbReference type="GO" id="GO:0030488">
    <property type="term" value="P:tRNA methylation"/>
    <property type="evidence" value="ECO:0007669"/>
    <property type="project" value="TreeGrafter"/>
</dbReference>
<comment type="caution">
    <text evidence="8">The sequence shown here is derived from an EMBL/GenBank/DDBJ whole genome shotgun (WGS) entry which is preliminary data.</text>
</comment>
<evidence type="ECO:0000259" key="5">
    <source>
        <dbReference type="Pfam" id="PF10350"/>
    </source>
</evidence>
<evidence type="ECO:0000313" key="9">
    <source>
        <dbReference type="Proteomes" id="UP000256328"/>
    </source>
</evidence>
<feature type="domain" description="DUF2428" evidence="5">
    <location>
        <begin position="765"/>
        <end position="1006"/>
    </location>
</feature>
<dbReference type="InterPro" id="IPR056843">
    <property type="entry name" value="THADA-like_TPR"/>
</dbReference>
<name>A0A3D8QTX6_9HELO</name>
<feature type="domain" description="tRNA (32-2'-O)-methyltransferase regulator THADA-like C-terminal TPR repeats region" evidence="7">
    <location>
        <begin position="1008"/>
        <end position="1158"/>
    </location>
</feature>